<dbReference type="InterPro" id="IPR006037">
    <property type="entry name" value="RCK_C"/>
</dbReference>
<feature type="transmembrane region" description="Helical" evidence="8">
    <location>
        <begin position="503"/>
        <end position="525"/>
    </location>
</feature>
<evidence type="ECO:0000256" key="7">
    <source>
        <dbReference type="ARBA" id="ARBA00023136"/>
    </source>
</evidence>
<feature type="transmembrane region" description="Helical" evidence="8">
    <location>
        <begin position="154"/>
        <end position="175"/>
    </location>
</feature>
<dbReference type="EMBL" id="MCAS01000021">
    <property type="protein sequence ID" value="RKF43949.1"/>
    <property type="molecule type" value="Genomic_DNA"/>
</dbReference>
<keyword evidence="5 8" id="KW-0812">Transmembrane</keyword>
<feature type="transmembrane region" description="Helical" evidence="8">
    <location>
        <begin position="442"/>
        <end position="467"/>
    </location>
</feature>
<accession>A0A420GFL9</accession>
<organism evidence="10 11">
    <name type="scientific">Paraburkholderia fungorum</name>
    <dbReference type="NCBI Taxonomy" id="134537"/>
    <lineage>
        <taxon>Bacteria</taxon>
        <taxon>Pseudomonadati</taxon>
        <taxon>Pseudomonadota</taxon>
        <taxon>Betaproteobacteria</taxon>
        <taxon>Burkholderiales</taxon>
        <taxon>Burkholderiaceae</taxon>
        <taxon>Paraburkholderia</taxon>
    </lineage>
</organism>
<feature type="transmembrane region" description="Helical" evidence="8">
    <location>
        <begin position="12"/>
        <end position="27"/>
    </location>
</feature>
<dbReference type="Pfam" id="PF02080">
    <property type="entry name" value="TrkA_C"/>
    <property type="match status" value="1"/>
</dbReference>
<evidence type="ECO:0000256" key="6">
    <source>
        <dbReference type="ARBA" id="ARBA00022989"/>
    </source>
</evidence>
<feature type="domain" description="RCK C-terminal" evidence="9">
    <location>
        <begin position="176"/>
        <end position="259"/>
    </location>
</feature>
<evidence type="ECO:0000256" key="2">
    <source>
        <dbReference type="ARBA" id="ARBA00009854"/>
    </source>
</evidence>
<dbReference type="InterPro" id="IPR050144">
    <property type="entry name" value="AAE_transporter"/>
</dbReference>
<name>A0A420GFL9_9BURK</name>
<dbReference type="PANTHER" id="PTHR30445">
    <property type="entry name" value="K(+)_H(+) ANTIPORTER SUBUNIT KHTT"/>
    <property type="match status" value="1"/>
</dbReference>
<evidence type="ECO:0000256" key="1">
    <source>
        <dbReference type="ARBA" id="ARBA00004651"/>
    </source>
</evidence>
<sequence length="526" mass="54592">MDFLKTLLEQQPLMTLFLTIAVGYFVGEISIKGFSLGVGAVLFVALAAGSFAPKSAPAPMIGTLGLSLFLYTVGVQYGKQFFLGLTSAAGRRANILALIGVLCAGAASIAIQKVMHLNPGHALGLFSGSGTSTAALQATIATLGNDDAAVGYSVSYPFGVAGPILLLYLAFMVLAPKIKTAPNAGLEILEIALRNPAFGGKTLAETLAALPANVQIVAVRSAHHNAPATPELVLAENDVVLAVSPDEDALAEARKRLGEAAPGRVLRDRGDLDYLRVFASRTNVVGRTLGELKLPDGSIVAHLRRGDADLMPGADLILEYGDRVGLLTQRATFPALRTFFGDSIKGTAEFSYISVGLGMALGFLVGATQIPLPGLGKLALGLCGVLIVALVLGKLRRTGSVNWTMPLPANLVLRNLGLTIFLAQVGMASGPKFAATVSQTGLLMLALGAIVLLALAVPILILGLLVYRLPYDEVAGIVAGACGNPAILAFANKLTATDKPDIGYAMIFPAMTIVKILFVDIAAGLW</sequence>
<dbReference type="AlphaFoldDB" id="A0A420GFL9"/>
<dbReference type="PROSITE" id="PS51202">
    <property type="entry name" value="RCK_C"/>
    <property type="match status" value="2"/>
</dbReference>
<evidence type="ECO:0000256" key="5">
    <source>
        <dbReference type="ARBA" id="ARBA00022692"/>
    </source>
</evidence>
<evidence type="ECO:0000256" key="8">
    <source>
        <dbReference type="SAM" id="Phobius"/>
    </source>
</evidence>
<evidence type="ECO:0000313" key="11">
    <source>
        <dbReference type="Proteomes" id="UP000283709"/>
    </source>
</evidence>
<dbReference type="Proteomes" id="UP000283709">
    <property type="component" value="Unassembled WGS sequence"/>
</dbReference>
<dbReference type="GO" id="GO:0006813">
    <property type="term" value="P:potassium ion transport"/>
    <property type="evidence" value="ECO:0007669"/>
    <property type="project" value="InterPro"/>
</dbReference>
<dbReference type="GO" id="GO:0008324">
    <property type="term" value="F:monoatomic cation transmembrane transporter activity"/>
    <property type="evidence" value="ECO:0007669"/>
    <property type="project" value="InterPro"/>
</dbReference>
<feature type="transmembrane region" description="Helical" evidence="8">
    <location>
        <begin position="95"/>
        <end position="115"/>
    </location>
</feature>
<keyword evidence="6 8" id="KW-1133">Transmembrane helix</keyword>
<comment type="similarity">
    <text evidence="2">Belongs to the AAE transporter (TC 2.A.81) family.</text>
</comment>
<dbReference type="InterPro" id="IPR036721">
    <property type="entry name" value="RCK_C_sf"/>
</dbReference>
<keyword evidence="3" id="KW-0813">Transport</keyword>
<dbReference type="SUPFAM" id="SSF116726">
    <property type="entry name" value="TrkA C-terminal domain-like"/>
    <property type="match status" value="2"/>
</dbReference>
<feature type="transmembrane region" description="Helical" evidence="8">
    <location>
        <begin position="34"/>
        <end position="52"/>
    </location>
</feature>
<dbReference type="OrthoDB" id="8611026at2"/>
<dbReference type="PANTHER" id="PTHR30445:SF3">
    <property type="entry name" value="TRANSPORT PROTEIN YIDE-RELATED"/>
    <property type="match status" value="1"/>
</dbReference>
<dbReference type="NCBIfam" id="TIGR01625">
    <property type="entry name" value="YidE_YbjL_dupl"/>
    <property type="match status" value="2"/>
</dbReference>
<evidence type="ECO:0000256" key="4">
    <source>
        <dbReference type="ARBA" id="ARBA00022475"/>
    </source>
</evidence>
<dbReference type="InterPro" id="IPR006512">
    <property type="entry name" value="YidE_YbjL"/>
</dbReference>
<comment type="caution">
    <text evidence="10">The sequence shown here is derived from an EMBL/GenBank/DDBJ whole genome shotgun (WGS) entry which is preliminary data.</text>
</comment>
<feature type="transmembrane region" description="Helical" evidence="8">
    <location>
        <begin position="378"/>
        <end position="395"/>
    </location>
</feature>
<dbReference type="Gene3D" id="3.30.70.1450">
    <property type="entry name" value="Regulator of K+ conductance, C-terminal domain"/>
    <property type="match status" value="1"/>
</dbReference>
<dbReference type="GO" id="GO:0005886">
    <property type="term" value="C:plasma membrane"/>
    <property type="evidence" value="ECO:0007669"/>
    <property type="project" value="UniProtKB-SubCell"/>
</dbReference>
<feature type="transmembrane region" description="Helical" evidence="8">
    <location>
        <begin position="350"/>
        <end position="372"/>
    </location>
</feature>
<dbReference type="RefSeq" id="WP_120345942.1">
    <property type="nucleotide sequence ID" value="NZ_MCAS01000021.1"/>
</dbReference>
<feature type="transmembrane region" description="Helical" evidence="8">
    <location>
        <begin position="407"/>
        <end position="430"/>
    </location>
</feature>
<gene>
    <name evidence="10" type="ORF">BCY88_29690</name>
</gene>
<feature type="transmembrane region" description="Helical" evidence="8">
    <location>
        <begin position="58"/>
        <end position="75"/>
    </location>
</feature>
<proteinExistence type="inferred from homology"/>
<evidence type="ECO:0000259" key="9">
    <source>
        <dbReference type="PROSITE" id="PS51202"/>
    </source>
</evidence>
<evidence type="ECO:0000256" key="3">
    <source>
        <dbReference type="ARBA" id="ARBA00022448"/>
    </source>
</evidence>
<dbReference type="Pfam" id="PF06826">
    <property type="entry name" value="Asp-Al_Ex"/>
    <property type="match status" value="2"/>
</dbReference>
<comment type="subcellular location">
    <subcellularLocation>
        <location evidence="1">Cell membrane</location>
        <topology evidence="1">Multi-pass membrane protein</topology>
    </subcellularLocation>
</comment>
<feature type="domain" description="RCK C-terminal" evidence="9">
    <location>
        <begin position="260"/>
        <end position="342"/>
    </location>
</feature>
<evidence type="ECO:0000313" key="10">
    <source>
        <dbReference type="EMBL" id="RKF43949.1"/>
    </source>
</evidence>
<reference evidence="10 11" key="1">
    <citation type="submission" date="2016-07" db="EMBL/GenBank/DDBJ databases">
        <title>Genome analysis of Burkholderia fungorum ES3-20.</title>
        <authorList>
            <person name="Xu D."/>
            <person name="Yao R."/>
            <person name="Zheng S."/>
        </authorList>
    </citation>
    <scope>NUCLEOTIDE SEQUENCE [LARGE SCALE GENOMIC DNA]</scope>
    <source>
        <strain evidence="10 11">ES3-20</strain>
    </source>
</reference>
<keyword evidence="7 8" id="KW-0472">Membrane</keyword>
<keyword evidence="4" id="KW-1003">Cell membrane</keyword>
<protein>
    <submittedName>
        <fullName evidence="10">YidE/YbjL duplication</fullName>
    </submittedName>
</protein>